<reference evidence="2 3" key="1">
    <citation type="submission" date="2024-07" db="EMBL/GenBank/DDBJ databases">
        <authorList>
            <person name="Thanompreechachai J."/>
            <person name="Duangmal K."/>
        </authorList>
    </citation>
    <scope>NUCLEOTIDE SEQUENCE [LARGE SCALE GENOMIC DNA]</scope>
    <source>
        <strain evidence="2 3">TBRC 1896</strain>
    </source>
</reference>
<keyword evidence="1" id="KW-0812">Transmembrane</keyword>
<gene>
    <name evidence="2" type="ORF">AB2L28_05015</name>
</gene>
<feature type="transmembrane region" description="Helical" evidence="1">
    <location>
        <begin position="111"/>
        <end position="137"/>
    </location>
</feature>
<protein>
    <submittedName>
        <fullName evidence="2">Uncharacterized protein</fullName>
    </submittedName>
</protein>
<accession>A0ABV4I2W0</accession>
<keyword evidence="1" id="KW-0472">Membrane</keyword>
<sequence length="197" mass="20213">MVPAAGAVTGPPSPWWFRVVAVAAAAPLLVAATVTAVVFQDDEGVYSTTGVPATTVLRWQDRWQAVQSFDHWQAVPASGWPVVLTAVAFLALALAAVRGRPARLAPPESRAVVTWFALGCGAWALGTAVLTTCAQVAGPPGPDADPGGGTLLLLQGVVDGGLALFAAAVAAATVLWCGRRDPDERAVEVLDEDARPA</sequence>
<dbReference type="RefSeq" id="WP_370717627.1">
    <property type="nucleotide sequence ID" value="NZ_JBGGTQ010000002.1"/>
</dbReference>
<evidence type="ECO:0000256" key="1">
    <source>
        <dbReference type="SAM" id="Phobius"/>
    </source>
</evidence>
<comment type="caution">
    <text evidence="2">The sequence shown here is derived from an EMBL/GenBank/DDBJ whole genome shotgun (WGS) entry which is preliminary data.</text>
</comment>
<feature type="transmembrane region" description="Helical" evidence="1">
    <location>
        <begin position="15"/>
        <end position="39"/>
    </location>
</feature>
<name>A0ABV4I2W0_9ACTN</name>
<dbReference type="EMBL" id="JBGGTQ010000002">
    <property type="protein sequence ID" value="MEZ0491591.1"/>
    <property type="molecule type" value="Genomic_DNA"/>
</dbReference>
<proteinExistence type="predicted"/>
<feature type="transmembrane region" description="Helical" evidence="1">
    <location>
        <begin position="79"/>
        <end position="99"/>
    </location>
</feature>
<keyword evidence="1" id="KW-1133">Transmembrane helix</keyword>
<feature type="transmembrane region" description="Helical" evidence="1">
    <location>
        <begin position="157"/>
        <end position="177"/>
    </location>
</feature>
<dbReference type="Proteomes" id="UP001566476">
    <property type="component" value="Unassembled WGS sequence"/>
</dbReference>
<evidence type="ECO:0000313" key="2">
    <source>
        <dbReference type="EMBL" id="MEZ0491591.1"/>
    </source>
</evidence>
<keyword evidence="3" id="KW-1185">Reference proteome</keyword>
<evidence type="ECO:0000313" key="3">
    <source>
        <dbReference type="Proteomes" id="UP001566476"/>
    </source>
</evidence>
<organism evidence="2 3">
    <name type="scientific">Kineococcus mangrovi</name>
    <dbReference type="NCBI Taxonomy" id="1660183"/>
    <lineage>
        <taxon>Bacteria</taxon>
        <taxon>Bacillati</taxon>
        <taxon>Actinomycetota</taxon>
        <taxon>Actinomycetes</taxon>
        <taxon>Kineosporiales</taxon>
        <taxon>Kineosporiaceae</taxon>
        <taxon>Kineococcus</taxon>
    </lineage>
</organism>